<keyword evidence="1" id="KW-0175">Coiled coil</keyword>
<accession>A0A834Z946</accession>
<dbReference type="PANTHER" id="PTHR37226">
    <property type="entry name" value="GOLGIN FAMILY A PROTEIN"/>
    <property type="match status" value="1"/>
</dbReference>
<sequence>MGSSGSKNKSTPFEQNIAENSNGVLREKIRLLQEEMKETRRIKREKVGWQLLETNMVVEHLREEQARRDATVHRWKQLYLAIKTELDDLILRTHRGERVYWGVEEEDMMEGLQRELKTKEETIKILKARLIDMEQNEANRKREVDILRQSLRIMSNAKRAPSVTKSLSQSFCVSK</sequence>
<evidence type="ECO:0000256" key="1">
    <source>
        <dbReference type="SAM" id="Coils"/>
    </source>
</evidence>
<dbReference type="AlphaFoldDB" id="A0A834Z946"/>
<protein>
    <submittedName>
        <fullName evidence="2">Uncharacterized protein</fullName>
    </submittedName>
</protein>
<dbReference type="OMA" id="NEFNMLM"/>
<evidence type="ECO:0000313" key="3">
    <source>
        <dbReference type="Proteomes" id="UP000655225"/>
    </source>
</evidence>
<comment type="caution">
    <text evidence="2">The sequence shown here is derived from an EMBL/GenBank/DDBJ whole genome shotgun (WGS) entry which is preliminary data.</text>
</comment>
<dbReference type="Proteomes" id="UP000655225">
    <property type="component" value="Unassembled WGS sequence"/>
</dbReference>
<dbReference type="OrthoDB" id="1869333at2759"/>
<dbReference type="EMBL" id="JABCRI010000008">
    <property type="protein sequence ID" value="KAF8402012.1"/>
    <property type="molecule type" value="Genomic_DNA"/>
</dbReference>
<dbReference type="PANTHER" id="PTHR37226:SF4">
    <property type="entry name" value="GOLGIN FAMILY A PROTEIN"/>
    <property type="match status" value="1"/>
</dbReference>
<organism evidence="2 3">
    <name type="scientific">Tetracentron sinense</name>
    <name type="common">Spur-leaf</name>
    <dbReference type="NCBI Taxonomy" id="13715"/>
    <lineage>
        <taxon>Eukaryota</taxon>
        <taxon>Viridiplantae</taxon>
        <taxon>Streptophyta</taxon>
        <taxon>Embryophyta</taxon>
        <taxon>Tracheophyta</taxon>
        <taxon>Spermatophyta</taxon>
        <taxon>Magnoliopsida</taxon>
        <taxon>Trochodendrales</taxon>
        <taxon>Trochodendraceae</taxon>
        <taxon>Tetracentron</taxon>
    </lineage>
</organism>
<reference evidence="2 3" key="1">
    <citation type="submission" date="2020-04" db="EMBL/GenBank/DDBJ databases">
        <title>Plant Genome Project.</title>
        <authorList>
            <person name="Zhang R.-G."/>
        </authorList>
    </citation>
    <scope>NUCLEOTIDE SEQUENCE [LARGE SCALE GENOMIC DNA]</scope>
    <source>
        <strain evidence="2">YNK0</strain>
        <tissue evidence="2">Leaf</tissue>
    </source>
</reference>
<gene>
    <name evidence="2" type="ORF">HHK36_012963</name>
</gene>
<name>A0A834Z946_TETSI</name>
<keyword evidence="3" id="KW-1185">Reference proteome</keyword>
<evidence type="ECO:0000313" key="2">
    <source>
        <dbReference type="EMBL" id="KAF8402012.1"/>
    </source>
</evidence>
<proteinExistence type="predicted"/>
<feature type="coiled-coil region" evidence="1">
    <location>
        <begin position="102"/>
        <end position="136"/>
    </location>
</feature>